<keyword evidence="1" id="KW-0547">Nucleotide-binding</keyword>
<dbReference type="PROSITE" id="PS51192">
    <property type="entry name" value="HELICASE_ATP_BIND_1"/>
    <property type="match status" value="1"/>
</dbReference>
<keyword evidence="7" id="KW-0010">Activator</keyword>
<evidence type="ECO:0000256" key="6">
    <source>
        <dbReference type="ARBA" id="ARBA00023125"/>
    </source>
</evidence>
<dbReference type="EMBL" id="CP139781">
    <property type="protein sequence ID" value="WRQ87423.1"/>
    <property type="molecule type" value="Genomic_DNA"/>
</dbReference>
<dbReference type="InterPro" id="IPR027417">
    <property type="entry name" value="P-loop_NTPase"/>
</dbReference>
<dbReference type="InterPro" id="IPR000330">
    <property type="entry name" value="SNF2_N"/>
</dbReference>
<keyword evidence="8" id="KW-0804">Transcription</keyword>
<dbReference type="Gene3D" id="3.40.50.10810">
    <property type="entry name" value="Tandem AAA-ATPase domain"/>
    <property type="match status" value="1"/>
</dbReference>
<proteinExistence type="inferred from homology"/>
<dbReference type="InterPro" id="IPR057342">
    <property type="entry name" value="DEXDc_RapA"/>
</dbReference>
<dbReference type="CDD" id="cd18793">
    <property type="entry name" value="SF2_C_SNF"/>
    <property type="match status" value="1"/>
</dbReference>
<dbReference type="InterPro" id="IPR023949">
    <property type="entry name" value="Helicase_RapA"/>
</dbReference>
<dbReference type="Pfam" id="PF18337">
    <property type="entry name" value="Tudor_RapA"/>
    <property type="match status" value="1"/>
</dbReference>
<dbReference type="Pfam" id="PF18339">
    <property type="entry name" value="Tudor_1_RapA"/>
    <property type="match status" value="1"/>
</dbReference>
<feature type="domain" description="Helicase ATP-binding" evidence="9">
    <location>
        <begin position="158"/>
        <end position="332"/>
    </location>
</feature>
<dbReference type="Proteomes" id="UP000738431">
    <property type="component" value="Chromosome"/>
</dbReference>
<dbReference type="InterPro" id="IPR022737">
    <property type="entry name" value="RapA_C"/>
</dbReference>
<evidence type="ECO:0000256" key="2">
    <source>
        <dbReference type="ARBA" id="ARBA00022801"/>
    </source>
</evidence>
<dbReference type="SMART" id="SM00487">
    <property type="entry name" value="DEXDc"/>
    <property type="match status" value="1"/>
</dbReference>
<dbReference type="Pfam" id="PF00176">
    <property type="entry name" value="SNF2-rel_dom"/>
    <property type="match status" value="1"/>
</dbReference>
<dbReference type="SMART" id="SM00490">
    <property type="entry name" value="HELICc"/>
    <property type="match status" value="1"/>
</dbReference>
<dbReference type="Gene3D" id="6.10.140.1500">
    <property type="match status" value="1"/>
</dbReference>
<dbReference type="HAMAP" id="MF_01821">
    <property type="entry name" value="Helicase_RapA"/>
    <property type="match status" value="1"/>
</dbReference>
<dbReference type="PANTHER" id="PTHR45766:SF6">
    <property type="entry name" value="SWI_SNF-RELATED MATRIX-ASSOCIATED ACTIN-DEPENDENT REGULATOR OF CHROMATIN SUBFAMILY A-LIKE PROTEIN 1"/>
    <property type="match status" value="1"/>
</dbReference>
<evidence type="ECO:0000259" key="9">
    <source>
        <dbReference type="PROSITE" id="PS51192"/>
    </source>
</evidence>
<dbReference type="CDD" id="cd18011">
    <property type="entry name" value="DEXDc_RapA"/>
    <property type="match status" value="1"/>
</dbReference>
<evidence type="ECO:0000256" key="5">
    <source>
        <dbReference type="ARBA" id="ARBA00023015"/>
    </source>
</evidence>
<dbReference type="Pfam" id="PF12137">
    <property type="entry name" value="RapA_C"/>
    <property type="match status" value="1"/>
</dbReference>
<evidence type="ECO:0000256" key="8">
    <source>
        <dbReference type="ARBA" id="ARBA00023163"/>
    </source>
</evidence>
<dbReference type="InterPro" id="IPR040766">
    <property type="entry name" value="Tudor_2_RapA"/>
</dbReference>
<dbReference type="PANTHER" id="PTHR45766">
    <property type="entry name" value="DNA ANNEALING HELICASE AND ENDONUCLEASE ZRANB3 FAMILY MEMBER"/>
    <property type="match status" value="1"/>
</dbReference>
<dbReference type="NCBIfam" id="NF003426">
    <property type="entry name" value="PRK04914.1"/>
    <property type="match status" value="1"/>
</dbReference>
<evidence type="ECO:0000256" key="7">
    <source>
        <dbReference type="ARBA" id="ARBA00023159"/>
    </source>
</evidence>
<dbReference type="InterPro" id="IPR049730">
    <property type="entry name" value="SNF2/RAD54-like_C"/>
</dbReference>
<dbReference type="Pfam" id="PF00271">
    <property type="entry name" value="Helicase_C"/>
    <property type="match status" value="1"/>
</dbReference>
<protein>
    <submittedName>
        <fullName evidence="11">RNA polymerase-associated protein RapA</fullName>
    </submittedName>
</protein>
<evidence type="ECO:0000313" key="12">
    <source>
        <dbReference type="Proteomes" id="UP000738431"/>
    </source>
</evidence>
<reference evidence="11 12" key="1">
    <citation type="submission" date="2021-08" db="EMBL/GenBank/DDBJ databases">
        <authorList>
            <person name="Zhang D."/>
            <person name="Zhang A."/>
            <person name="Wang L."/>
        </authorList>
    </citation>
    <scope>NUCLEOTIDE SEQUENCE [LARGE SCALE GENOMIC DNA]</scope>
    <source>
        <strain evidence="11 12">WL0086</strain>
    </source>
</reference>
<evidence type="ECO:0000256" key="3">
    <source>
        <dbReference type="ARBA" id="ARBA00022806"/>
    </source>
</evidence>
<dbReference type="RefSeq" id="WP_221030413.1">
    <property type="nucleotide sequence ID" value="NZ_CP139781.1"/>
</dbReference>
<gene>
    <name evidence="11" type="primary">rapA</name>
    <name evidence="11" type="ORF">K1X11_021630</name>
</gene>
<evidence type="ECO:0000256" key="1">
    <source>
        <dbReference type="ARBA" id="ARBA00022741"/>
    </source>
</evidence>
<keyword evidence="4" id="KW-0067">ATP-binding</keyword>
<name>A0ABZ1C7L1_9BACT</name>
<keyword evidence="5" id="KW-0805">Transcription regulation</keyword>
<dbReference type="InterPro" id="IPR014001">
    <property type="entry name" value="Helicase_ATP-bd"/>
</dbReference>
<evidence type="ECO:0000259" key="10">
    <source>
        <dbReference type="PROSITE" id="PS51194"/>
    </source>
</evidence>
<feature type="domain" description="Helicase C-terminal" evidence="10">
    <location>
        <begin position="470"/>
        <end position="633"/>
    </location>
</feature>
<keyword evidence="12" id="KW-1185">Reference proteome</keyword>
<sequence length="951" mass="106142">MSLNRIGQRCVSEPEPELGLGVVVSLEYGRIGVSFPAAGEQRLYAQGTTVLSRVQFREGQKVATRAGQVFEVESVEETDGLLTYVGGGQRVPEDEVSDVAGATGPLDRLMSGQSDDAEVFALRHRALQAKAKFLASPVRGFLGGRLDLIPHQYYILQEVTARQIPRVLLADEVGLGKTIEACLILQRLLTVGKVKRALILVPESLTHQWFVELLRRFNLWFTIFDEARCIDEEGADPEANPFQSNQLALCAVEFPAHNEKRREQIIAAGWDMVVVDEAHHLGWSTAAEEVSAEYRLVESLAKKSRGLLLLTATPTQLGLEGHFARLRLLDPNRYSDIDDFRDESEGFGEVAEIAEKIVEQRLLTAADHKKLVNIFNRDPEGLESRLDALEAGKPGAREGLLRTLLDQHGTGRVVFRNTRAAMKGFPQRQYCPVPLKTENAALLTRVARELEAEETGHESEIRHNFRDDPRIDWLADFLKAEPSRKVLLICRTRRKVVAIDAALREKMSAKVGVFHEGLELVQRDRNAAWFAEEDGAQLLICSEIGSEGRNFQFAHHLVLFDLPLNPGLVEQRIGRLDRIGQTETIRIHVPFIAGSADAFVADWYERGLDAFSQPMHGGNEFAQAFRERVLAMALRVGAGGKKAPAAKEITALITETATFREALLEKMHRGRDRLLELNSFDPQVAHKVIGQVREVDADLTLRRILTDLFDHFGVRVKEHEEGDVFLDADHAFVEGFPSIPRDGMLATYDRARAIAREDIRFLSPDHPLTTDTLDLLINSPTGTTSFGLVEADSPNILVEAIFVLETVADSRWHVEQFLPPQPVRVVVDLRGGNLTSKWDAQTVADLIKTVPIQPFLERPEFNPALLKNLIDGATSEAEKAVATVKQRAEKTAQTELGADLQRLSDLRKLNDHVRPEEIKLAQTQLKKTCAAIREARLRLDSIRLIVAGFEM</sequence>
<keyword evidence="6" id="KW-0238">DNA-binding</keyword>
<dbReference type="Gene3D" id="3.40.50.300">
    <property type="entry name" value="P-loop containing nucleotide triphosphate hydrolases"/>
    <property type="match status" value="1"/>
</dbReference>
<keyword evidence="2" id="KW-0378">Hydrolase</keyword>
<organism evidence="11 12">
    <name type="scientific">Actomonas aquatica</name>
    <dbReference type="NCBI Taxonomy" id="2866162"/>
    <lineage>
        <taxon>Bacteria</taxon>
        <taxon>Pseudomonadati</taxon>
        <taxon>Verrucomicrobiota</taxon>
        <taxon>Opitutia</taxon>
        <taxon>Opitutales</taxon>
        <taxon>Opitutaceae</taxon>
        <taxon>Actomonas</taxon>
    </lineage>
</organism>
<reference evidence="11 12" key="2">
    <citation type="submission" date="2023-12" db="EMBL/GenBank/DDBJ databases">
        <title>Description of an unclassified Opitutus bacterium of Verrucomicrobiota.</title>
        <authorList>
            <person name="Zhang D.-F."/>
        </authorList>
    </citation>
    <scope>NUCLEOTIDE SEQUENCE [LARGE SCALE GENOMIC DNA]</scope>
    <source>
        <strain evidence="11 12">WL0086</strain>
    </source>
</reference>
<dbReference type="SUPFAM" id="SSF52540">
    <property type="entry name" value="P-loop containing nucleoside triphosphate hydrolases"/>
    <property type="match status" value="2"/>
</dbReference>
<dbReference type="Gene3D" id="2.30.30.140">
    <property type="match status" value="1"/>
</dbReference>
<evidence type="ECO:0000313" key="11">
    <source>
        <dbReference type="EMBL" id="WRQ87423.1"/>
    </source>
</evidence>
<dbReference type="Gene3D" id="3.30.360.80">
    <property type="match status" value="1"/>
</dbReference>
<keyword evidence="3" id="KW-0347">Helicase</keyword>
<evidence type="ECO:0000256" key="4">
    <source>
        <dbReference type="ARBA" id="ARBA00022840"/>
    </source>
</evidence>
<accession>A0ABZ1C7L1</accession>
<dbReference type="InterPro" id="IPR001650">
    <property type="entry name" value="Helicase_C-like"/>
</dbReference>
<dbReference type="PROSITE" id="PS51194">
    <property type="entry name" value="HELICASE_CTER"/>
    <property type="match status" value="1"/>
</dbReference>
<dbReference type="InterPro" id="IPR038718">
    <property type="entry name" value="SNF2-like_sf"/>
</dbReference>
<dbReference type="InterPro" id="IPR040765">
    <property type="entry name" value="Tudor_1_RapA"/>
</dbReference>